<dbReference type="InterPro" id="IPR015424">
    <property type="entry name" value="PyrdxlP-dep_Trfase"/>
</dbReference>
<dbReference type="CDD" id="cd00609">
    <property type="entry name" value="AAT_like"/>
    <property type="match status" value="1"/>
</dbReference>
<dbReference type="InterPro" id="IPR000524">
    <property type="entry name" value="Tscrpt_reg_HTH_GntR"/>
</dbReference>
<dbReference type="SMART" id="SM00345">
    <property type="entry name" value="HTH_GNTR"/>
    <property type="match status" value="1"/>
</dbReference>
<evidence type="ECO:0000256" key="3">
    <source>
        <dbReference type="ARBA" id="ARBA00023015"/>
    </source>
</evidence>
<keyword evidence="4 7" id="KW-0238">DNA-binding</keyword>
<dbReference type="InterPro" id="IPR015421">
    <property type="entry name" value="PyrdxlP-dep_Trfase_major"/>
</dbReference>
<evidence type="ECO:0000313" key="7">
    <source>
        <dbReference type="EMBL" id="SHK71994.1"/>
    </source>
</evidence>
<sequence length="442" mass="46556">MAHARYKTIVDGFASRIRDGRLPPGTRLPTHRDLAREHGVALATATRVYAELAGAGLVVGEPGRGTFVRDQSGYAGAEPPRVPREHRVADLSFGRPLSPGQDSDLRAALRRLAAAGDAGSLLLQPPPGGRAADRAAVATHLLGAGIDAAPDEVLLTAGAQHGLDSAVRALTRPGEVVAVDESTYPGVKLTAGLHGVELAPVPHTPSGMDTGALDALCRRRSVAAVYTMPTVHNPLGTVMDGERRLALAALVRRHGLVLVEDGTHAFLDPGAPPPVRSLAPGRTVYLASLSKNLATGLRFGALVAPSALRGRLTRALRASTWGVPPLVAALAAGWLRDGTVERLEQERRSRARRRQRLAARALTGLDYRAHPGSDFGWLRLPREPRPATVARDLAGRGVLVSTEEAFAVGPHPAPALRLSLSSPASSAELERALKEVRAVLPE</sequence>
<dbReference type="GO" id="GO:0003700">
    <property type="term" value="F:DNA-binding transcription factor activity"/>
    <property type="evidence" value="ECO:0007669"/>
    <property type="project" value="InterPro"/>
</dbReference>
<evidence type="ECO:0000256" key="2">
    <source>
        <dbReference type="ARBA" id="ARBA00022898"/>
    </source>
</evidence>
<evidence type="ECO:0000256" key="5">
    <source>
        <dbReference type="ARBA" id="ARBA00023163"/>
    </source>
</evidence>
<keyword evidence="7" id="KW-0808">Transferase</keyword>
<dbReference type="SUPFAM" id="SSF53383">
    <property type="entry name" value="PLP-dependent transferases"/>
    <property type="match status" value="1"/>
</dbReference>
<evidence type="ECO:0000256" key="1">
    <source>
        <dbReference type="ARBA" id="ARBA00005384"/>
    </source>
</evidence>
<gene>
    <name evidence="7" type="ORF">SAMN05421803_12946</name>
</gene>
<dbReference type="Pfam" id="PF00155">
    <property type="entry name" value="Aminotran_1_2"/>
    <property type="match status" value="1"/>
</dbReference>
<keyword evidence="3" id="KW-0805">Transcription regulation</keyword>
<reference evidence="7 8" key="1">
    <citation type="submission" date="2016-11" db="EMBL/GenBank/DDBJ databases">
        <authorList>
            <person name="Jaros S."/>
            <person name="Januszkiewicz K."/>
            <person name="Wedrychowicz H."/>
        </authorList>
    </citation>
    <scope>NUCLEOTIDE SEQUENCE [LARGE SCALE GENOMIC DNA]</scope>
    <source>
        <strain evidence="7 8">CGMCC 4.5723</strain>
    </source>
</reference>
<dbReference type="RefSeq" id="WP_073383890.1">
    <property type="nucleotide sequence ID" value="NZ_FQZK01000029.1"/>
</dbReference>
<dbReference type="Gene3D" id="3.40.640.10">
    <property type="entry name" value="Type I PLP-dependent aspartate aminotransferase-like (Major domain)"/>
    <property type="match status" value="1"/>
</dbReference>
<proteinExistence type="inferred from homology"/>
<dbReference type="GO" id="GO:0008483">
    <property type="term" value="F:transaminase activity"/>
    <property type="evidence" value="ECO:0007669"/>
    <property type="project" value="UniProtKB-KW"/>
</dbReference>
<evidence type="ECO:0000313" key="8">
    <source>
        <dbReference type="Proteomes" id="UP000184452"/>
    </source>
</evidence>
<dbReference type="PANTHER" id="PTHR46577">
    <property type="entry name" value="HTH-TYPE TRANSCRIPTIONAL REGULATORY PROTEIN GABR"/>
    <property type="match status" value="1"/>
</dbReference>
<keyword evidence="7" id="KW-0032">Aminotransferase</keyword>
<dbReference type="OrthoDB" id="3564840at2"/>
<dbReference type="InterPro" id="IPR036390">
    <property type="entry name" value="WH_DNA-bd_sf"/>
</dbReference>
<evidence type="ECO:0000256" key="4">
    <source>
        <dbReference type="ARBA" id="ARBA00023125"/>
    </source>
</evidence>
<organism evidence="7 8">
    <name type="scientific">Nocardiopsis flavescens</name>
    <dbReference type="NCBI Taxonomy" id="758803"/>
    <lineage>
        <taxon>Bacteria</taxon>
        <taxon>Bacillati</taxon>
        <taxon>Actinomycetota</taxon>
        <taxon>Actinomycetes</taxon>
        <taxon>Streptosporangiales</taxon>
        <taxon>Nocardiopsidaceae</taxon>
        <taxon>Nocardiopsis</taxon>
    </lineage>
</organism>
<dbReference type="InterPro" id="IPR036388">
    <property type="entry name" value="WH-like_DNA-bd_sf"/>
</dbReference>
<name>A0A1M6US58_9ACTN</name>
<dbReference type="PANTHER" id="PTHR46577:SF1">
    <property type="entry name" value="HTH-TYPE TRANSCRIPTIONAL REGULATORY PROTEIN GABR"/>
    <property type="match status" value="1"/>
</dbReference>
<dbReference type="Pfam" id="PF00392">
    <property type="entry name" value="GntR"/>
    <property type="match status" value="1"/>
</dbReference>
<evidence type="ECO:0000259" key="6">
    <source>
        <dbReference type="PROSITE" id="PS50949"/>
    </source>
</evidence>
<accession>A0A1M6US58</accession>
<comment type="similarity">
    <text evidence="1">In the C-terminal section; belongs to the class-I pyridoxal-phosphate-dependent aminotransferase family.</text>
</comment>
<dbReference type="InterPro" id="IPR051446">
    <property type="entry name" value="HTH_trans_reg/aminotransferase"/>
</dbReference>
<dbReference type="EMBL" id="FQZK01000029">
    <property type="protein sequence ID" value="SHK71994.1"/>
    <property type="molecule type" value="Genomic_DNA"/>
</dbReference>
<dbReference type="STRING" id="758803.SAMN05421803_12946"/>
<dbReference type="AlphaFoldDB" id="A0A1M6US58"/>
<dbReference type="SUPFAM" id="SSF46785">
    <property type="entry name" value="Winged helix' DNA-binding domain"/>
    <property type="match status" value="1"/>
</dbReference>
<dbReference type="CDD" id="cd07377">
    <property type="entry name" value="WHTH_GntR"/>
    <property type="match status" value="1"/>
</dbReference>
<keyword evidence="8" id="KW-1185">Reference proteome</keyword>
<keyword evidence="5" id="KW-0804">Transcription</keyword>
<dbReference type="Gene3D" id="1.10.10.10">
    <property type="entry name" value="Winged helix-like DNA-binding domain superfamily/Winged helix DNA-binding domain"/>
    <property type="match status" value="1"/>
</dbReference>
<dbReference type="GO" id="GO:0030170">
    <property type="term" value="F:pyridoxal phosphate binding"/>
    <property type="evidence" value="ECO:0007669"/>
    <property type="project" value="InterPro"/>
</dbReference>
<dbReference type="PROSITE" id="PS50949">
    <property type="entry name" value="HTH_GNTR"/>
    <property type="match status" value="1"/>
</dbReference>
<dbReference type="Proteomes" id="UP000184452">
    <property type="component" value="Unassembled WGS sequence"/>
</dbReference>
<dbReference type="InterPro" id="IPR004839">
    <property type="entry name" value="Aminotransferase_I/II_large"/>
</dbReference>
<protein>
    <submittedName>
        <fullName evidence="7">DNA-binding transcriptional regulator, MocR family, contains an aminotransferase domain</fullName>
    </submittedName>
</protein>
<feature type="domain" description="HTH gntR-type" evidence="6">
    <location>
        <begin position="3"/>
        <end position="71"/>
    </location>
</feature>
<dbReference type="GO" id="GO:0003677">
    <property type="term" value="F:DNA binding"/>
    <property type="evidence" value="ECO:0007669"/>
    <property type="project" value="UniProtKB-KW"/>
</dbReference>
<keyword evidence="2" id="KW-0663">Pyridoxal phosphate</keyword>